<dbReference type="Gene3D" id="1.20.1600.10">
    <property type="entry name" value="Outer membrane efflux proteins (OEP)"/>
    <property type="match status" value="1"/>
</dbReference>
<dbReference type="GO" id="GO:0015562">
    <property type="term" value="F:efflux transmembrane transporter activity"/>
    <property type="evidence" value="ECO:0007669"/>
    <property type="project" value="InterPro"/>
</dbReference>
<feature type="transmembrane region" description="Helical" evidence="7">
    <location>
        <begin position="239"/>
        <end position="259"/>
    </location>
</feature>
<evidence type="ECO:0000256" key="1">
    <source>
        <dbReference type="ARBA" id="ARBA00004651"/>
    </source>
</evidence>
<keyword evidence="2" id="KW-0813">Transport</keyword>
<dbReference type="InterPro" id="IPR001036">
    <property type="entry name" value="Acrflvin-R"/>
</dbReference>
<dbReference type="GO" id="GO:0008324">
    <property type="term" value="F:monoatomic cation transmembrane transporter activity"/>
    <property type="evidence" value="ECO:0007669"/>
    <property type="project" value="InterPro"/>
</dbReference>
<feature type="transmembrane region" description="Helical" evidence="7">
    <location>
        <begin position="326"/>
        <end position="344"/>
    </location>
</feature>
<evidence type="ECO:0000313" key="8">
    <source>
        <dbReference type="EMBL" id="MPM21672.1"/>
    </source>
</evidence>
<dbReference type="SUPFAM" id="SSF82693">
    <property type="entry name" value="Multidrug efflux transporter AcrB pore domain, PN1, PN2, PC1 and PC2 subdomains"/>
    <property type="match status" value="1"/>
</dbReference>
<feature type="transmembrane region" description="Helical" evidence="7">
    <location>
        <begin position="850"/>
        <end position="869"/>
    </location>
</feature>
<dbReference type="SUPFAM" id="SSF82714">
    <property type="entry name" value="Multidrug efflux transporter AcrB TolC docking domain, DN and DC subdomains"/>
    <property type="match status" value="2"/>
</dbReference>
<evidence type="ECO:0000256" key="4">
    <source>
        <dbReference type="ARBA" id="ARBA00022692"/>
    </source>
</evidence>
<feature type="transmembrane region" description="Helical" evidence="7">
    <location>
        <begin position="213"/>
        <end position="232"/>
    </location>
</feature>
<dbReference type="GO" id="GO:0042910">
    <property type="term" value="F:xenobiotic transmembrane transporter activity"/>
    <property type="evidence" value="ECO:0007669"/>
    <property type="project" value="TreeGrafter"/>
</dbReference>
<keyword evidence="3" id="KW-1003">Cell membrane</keyword>
<feature type="transmembrane region" description="Helical" evidence="7">
    <location>
        <begin position="356"/>
        <end position="379"/>
    </location>
</feature>
<feature type="transmembrane region" description="Helical" evidence="7">
    <location>
        <begin position="776"/>
        <end position="795"/>
    </location>
</feature>
<dbReference type="Gene3D" id="3.30.2090.10">
    <property type="entry name" value="Multidrug efflux transporter AcrB TolC docking domain, DN and DC subdomains"/>
    <property type="match status" value="2"/>
</dbReference>
<name>A0A644XZI1_9ZZZZ</name>
<dbReference type="Gene3D" id="1.20.1640.10">
    <property type="entry name" value="Multidrug efflux transporter AcrB transmembrane domain"/>
    <property type="match status" value="2"/>
</dbReference>
<dbReference type="Gene3D" id="3.30.70.1320">
    <property type="entry name" value="Multidrug efflux transporter AcrB pore domain like"/>
    <property type="match status" value="1"/>
</dbReference>
<evidence type="ECO:0000256" key="6">
    <source>
        <dbReference type="ARBA" id="ARBA00023136"/>
    </source>
</evidence>
<protein>
    <submittedName>
        <fullName evidence="8">Multidrug resistance protein MdtC</fullName>
    </submittedName>
</protein>
<proteinExistence type="predicted"/>
<dbReference type="SUPFAM" id="SSF56954">
    <property type="entry name" value="Outer membrane efflux proteins (OEP)"/>
    <property type="match status" value="1"/>
</dbReference>
<feature type="transmembrane region" description="Helical" evidence="7">
    <location>
        <begin position="881"/>
        <end position="907"/>
    </location>
</feature>
<evidence type="ECO:0000256" key="3">
    <source>
        <dbReference type="ARBA" id="ARBA00022475"/>
    </source>
</evidence>
<dbReference type="PANTHER" id="PTHR32063:SF24">
    <property type="entry name" value="CATION EFFLUX SYSTEM (ACRB_ACRD_ACRF FAMILY)"/>
    <property type="match status" value="1"/>
</dbReference>
<dbReference type="NCBIfam" id="TIGR00914">
    <property type="entry name" value="2A0601"/>
    <property type="match status" value="1"/>
</dbReference>
<dbReference type="Pfam" id="PF00873">
    <property type="entry name" value="ACR_tran"/>
    <property type="match status" value="1"/>
</dbReference>
<evidence type="ECO:0000256" key="7">
    <source>
        <dbReference type="SAM" id="Phobius"/>
    </source>
</evidence>
<evidence type="ECO:0000256" key="5">
    <source>
        <dbReference type="ARBA" id="ARBA00022989"/>
    </source>
</evidence>
<feature type="transmembrane region" description="Helical" evidence="7">
    <location>
        <begin position="750"/>
        <end position="769"/>
    </location>
</feature>
<keyword evidence="6 7" id="KW-0472">Membrane</keyword>
<feature type="transmembrane region" description="Helical" evidence="7">
    <location>
        <begin position="413"/>
        <end position="433"/>
    </location>
</feature>
<dbReference type="GO" id="GO:0005886">
    <property type="term" value="C:plasma membrane"/>
    <property type="evidence" value="ECO:0007669"/>
    <property type="project" value="UniProtKB-SubCell"/>
</dbReference>
<feature type="transmembrane region" description="Helical" evidence="7">
    <location>
        <begin position="265"/>
        <end position="288"/>
    </location>
</feature>
<gene>
    <name evidence="8" type="primary">mdtC_32</name>
    <name evidence="8" type="ORF">SDC9_68117</name>
</gene>
<comment type="caution">
    <text evidence="8">The sequence shown here is derived from an EMBL/GenBank/DDBJ whole genome shotgun (WGS) entry which is preliminary data.</text>
</comment>
<reference evidence="8" key="1">
    <citation type="submission" date="2019-08" db="EMBL/GenBank/DDBJ databases">
        <authorList>
            <person name="Kucharzyk K."/>
            <person name="Murdoch R.W."/>
            <person name="Higgins S."/>
            <person name="Loffler F."/>
        </authorList>
    </citation>
    <scope>NUCLEOTIDE SEQUENCE</scope>
</reference>
<feature type="transmembrane region" description="Helical" evidence="7">
    <location>
        <begin position="801"/>
        <end position="824"/>
    </location>
</feature>
<comment type="subcellular location">
    <subcellularLocation>
        <location evidence="1">Cell membrane</location>
        <topology evidence="1">Multi-pass membrane protein</topology>
    </subcellularLocation>
</comment>
<evidence type="ECO:0000256" key="2">
    <source>
        <dbReference type="ARBA" id="ARBA00022448"/>
    </source>
</evidence>
<accession>A0A644XZI1</accession>
<keyword evidence="5 7" id="KW-1133">Transmembrane helix</keyword>
<dbReference type="EMBL" id="VSSQ01003641">
    <property type="protein sequence ID" value="MPM21672.1"/>
    <property type="molecule type" value="Genomic_DNA"/>
</dbReference>
<dbReference type="Gene3D" id="3.30.70.1430">
    <property type="entry name" value="Multidrug efflux transporter AcrB pore domain"/>
    <property type="match status" value="1"/>
</dbReference>
<dbReference type="SUPFAM" id="SSF82866">
    <property type="entry name" value="Multidrug efflux transporter AcrB transmembrane domain"/>
    <property type="match status" value="2"/>
</dbReference>
<dbReference type="PANTHER" id="PTHR32063">
    <property type="match status" value="1"/>
</dbReference>
<dbReference type="Gene3D" id="3.30.70.1440">
    <property type="entry name" value="Multidrug efflux transporter AcrB pore domain"/>
    <property type="match status" value="1"/>
</dbReference>
<organism evidence="8">
    <name type="scientific">bioreactor metagenome</name>
    <dbReference type="NCBI Taxonomy" id="1076179"/>
    <lineage>
        <taxon>unclassified sequences</taxon>
        <taxon>metagenomes</taxon>
        <taxon>ecological metagenomes</taxon>
    </lineage>
</organism>
<feature type="transmembrane region" description="Helical" evidence="7">
    <location>
        <begin position="919"/>
        <end position="937"/>
    </location>
</feature>
<sequence length="1325" mass="147211">MAPISTGLSEIYQYVLKVKPGYEKMYDPMQLRTIQDWIVRREMLGTPGVADVNSYGGFMQQYEVSVNPDQLKSMNITLDDIFEALEQNNQNTGSAYIDKKPQAYFIRGIGLVTSIEDIENIVVKTTDNNIPVLIKDVANVQMGSAPRYGAFIVDTIGEAVGGVVMMLKGKNASEVIDGVKERIELIEKSLPEGLEIYAFYDRTELVDRAVGTVSRNLIEGGLIVIFILVLMLGNLRAGLIVASVIPLSMLFAISLMNLFGVSGNLMSLGAIDFGLIVDGAVIIVESVVHRITQSKSHHLGVAKLSQQQMDTEVYGSSKRMMNSATFGQIIILIVYLPILTLVGIEGKMFRPMAETVSFAILGALILSLTYVPVASALFLSKKTVHKTNLSDRLMNFLHKIFDPLLNFSLKHKIAVVSVSAGLFIGSIFLFNSLGGEFIPTLEEGDLAAGVMTLQGGSLSNTIEMVEKANKILMEKFPEVEHVVCKIGTGEIPTDPTPMETGDYIIVMKDKDEWTSASSREEMMEKMQEELSVLKGVVFTLQQPIQMRFNELMTGSKQDVAVKIFGDNLDTLSAKGEELEILIRDIEGVEDVNVEKVTGSGQVQVNYNRKKIAQYGLNIEQINSLLKTAFAGSSAGVVYDEEKRFDLVVRFNKDFRDDIEFVRNLYIPLPNGNQITLEQVADVEMKTGTAQISRESTKRRITVQFNVRNRDVQSIIEEIRAVLDDKLSLPPGYYITYGGQFENLVNANKRLAVAVPVALILIFILLFFTFRSLKQTLLVYSAVPLSMIGGVFALFIRDMNFSISAGIGFIALFGVAVLNGIVLIAEFNRLEKEDGITDIYDRVRKGIKARFRPVLMTAAVASMGFLPMALSTSAGAEVQKPLATVVIGGLITATLLTLVVLPVLYILFSSKRKPKKVSPPKISIVLVLAAGLNILTLSESNAQNTKSFTLDQVVQASITNNGLIKSANLNVEYQKKLKAASWQYEKTGFEYSYGQTNSFIKDNGFSVSQNFPSIFQNVGRSKLADAYVKSAEYNVSYSETEVVSAVKSYYFQLLYNYSLLNLLNYQDRLYTDFLKAATLKNATGETPLLEKVTAETRLFEIKTLIKQVMADILINKQKLQVLMKEPNPVEIVDTALYKIDFSFVLDSSAIIANPGLAIMKQQIEISRRETQIEKLAFLPDLSVGYFNQTNKDLDNAYRFTGVQVGVSIPLLFFSQSAKVEAGKINQMISQNNYEYYLTTLKGEFNALIQEYLKLKTSLDYYESYANKQSELIIEQSKRSYMAGSIDYVEYVLNLDEALEIKSNYLLTLSLYNESIIAIEKLMGNAQ</sequence>
<dbReference type="InterPro" id="IPR027463">
    <property type="entry name" value="AcrB_DN_DC_subdom"/>
</dbReference>
<dbReference type="InterPro" id="IPR004763">
    <property type="entry name" value="CusA-like"/>
</dbReference>
<dbReference type="PRINTS" id="PR00702">
    <property type="entry name" value="ACRIFLAVINRP"/>
</dbReference>
<keyword evidence="4 7" id="KW-0812">Transmembrane</keyword>